<accession>G3AWR2</accession>
<dbReference type="HOGENOM" id="CLU_637768_0_0_1"/>
<dbReference type="EMBL" id="GL996510">
    <property type="protein sequence ID" value="EGV66593.1"/>
    <property type="molecule type" value="Genomic_DNA"/>
</dbReference>
<name>G3AWR2_CANTC</name>
<sequence>MSLTPEIVAQDVLFAGPPPTTSGGSFKELYESIRSKSSVDSILGQTYTLIRTSTDLNDSITLWEIRLLVLVFNNRITQAKYEAVCLNNVLYLAENDNVAPAAVSSIPPNPQNQRVYPLPRNNNGVIDHKFLVLLLRLKSVPNMSLVNEFYKLCYQLRLKSDNYSSDQLSVKLMNLSFDISVILIINKDYLTLLNLLDSMKSEIELDKSELYASVLSGVKLLSILTKILIFDQTQTPRDAIKRQLRTSHSDDFHLVVDSALDDLVYVLNNISPIYSATLTEKDERTAATDISKADIDLDRLVSMVLEGKITGRILCSLLGMWDLKNNFKFAIEESEFLGEDLVSISNPTVSDCCALIRMDWLKHINKVYGLE</sequence>
<proteinExistence type="predicted"/>
<dbReference type="Proteomes" id="UP000000707">
    <property type="component" value="Unassembled WGS sequence"/>
</dbReference>
<organism evidence="2">
    <name type="scientific">Candida tenuis (strain ATCC 10573 / BCRC 21748 / CBS 615 / JCM 9827 / NBRC 10315 / NRRL Y-1498 / VKM Y-70)</name>
    <name type="common">Yeast</name>
    <name type="synonym">Yamadazyma tenuis</name>
    <dbReference type="NCBI Taxonomy" id="590646"/>
    <lineage>
        <taxon>Eukaryota</taxon>
        <taxon>Fungi</taxon>
        <taxon>Dikarya</taxon>
        <taxon>Ascomycota</taxon>
        <taxon>Saccharomycotina</taxon>
        <taxon>Pichiomycetes</taxon>
        <taxon>Debaryomycetaceae</taxon>
        <taxon>Yamadazyma</taxon>
    </lineage>
</organism>
<dbReference type="EMBL" id="GL996510">
    <property type="protein sequence ID" value="EGV66592.1"/>
    <property type="molecule type" value="Genomic_DNA"/>
</dbReference>
<keyword evidence="2" id="KW-1185">Reference proteome</keyword>
<protein>
    <submittedName>
        <fullName evidence="1">Uncharacterized protein</fullName>
    </submittedName>
</protein>
<dbReference type="GeneID" id="18248585"/>
<evidence type="ECO:0000313" key="1">
    <source>
        <dbReference type="EMBL" id="EGV66592.1"/>
    </source>
</evidence>
<reference evidence="1 2" key="1">
    <citation type="journal article" date="2011" name="Proc. Natl. Acad. Sci. U.S.A.">
        <title>Comparative genomics of xylose-fermenting fungi for enhanced biofuel production.</title>
        <authorList>
            <person name="Wohlbach D.J."/>
            <person name="Kuo A."/>
            <person name="Sato T.K."/>
            <person name="Potts K.M."/>
            <person name="Salamov A.A."/>
            <person name="LaButti K.M."/>
            <person name="Sun H."/>
            <person name="Clum A."/>
            <person name="Pangilinan J.L."/>
            <person name="Lindquist E.A."/>
            <person name="Lucas S."/>
            <person name="Lapidus A."/>
            <person name="Jin M."/>
            <person name="Gunawan C."/>
            <person name="Balan V."/>
            <person name="Dale B.E."/>
            <person name="Jeffries T.W."/>
            <person name="Zinkel R."/>
            <person name="Barry K.W."/>
            <person name="Grigoriev I.V."/>
            <person name="Gasch A.P."/>
        </authorList>
    </citation>
    <scope>NUCLEOTIDE SEQUENCE [LARGE SCALE GENOMIC DNA]</scope>
    <source>
        <strain evidence="1">ATCC 10573</strain>
        <strain evidence="2">ATCC 10573 / BCRC 21748 / CBS 615 / JCM 9827 / NBRC 10315 / NRRL Y-1498 / VKM Y-70</strain>
    </source>
</reference>
<dbReference type="AlphaFoldDB" id="G3AWR2"/>
<dbReference type="OrthoDB" id="3986620at2759"/>
<dbReference type="eggNOG" id="ENOG502SEXP">
    <property type="taxonomic scope" value="Eukaryota"/>
</dbReference>
<gene>
    <name evidence="1" type="ORF">CANTEDRAFT_117672</name>
</gene>
<dbReference type="KEGG" id="cten:18248585"/>
<dbReference type="RefSeq" id="XP_006683851.1">
    <property type="nucleotide sequence ID" value="XM_006683788.1"/>
</dbReference>
<evidence type="ECO:0000313" key="2">
    <source>
        <dbReference type="Proteomes" id="UP000000707"/>
    </source>
</evidence>